<keyword evidence="7" id="KW-0675">Receptor</keyword>
<evidence type="ECO:0000256" key="8">
    <source>
        <dbReference type="ARBA" id="ARBA00023242"/>
    </source>
</evidence>
<dbReference type="PROSITE" id="PS51843">
    <property type="entry name" value="NR_LBD"/>
    <property type="match status" value="1"/>
</dbReference>
<evidence type="ECO:0000256" key="3">
    <source>
        <dbReference type="ARBA" id="ARBA00022833"/>
    </source>
</evidence>
<organism evidence="12 13">
    <name type="scientific">Mesorhabditis spiculigera</name>
    <dbReference type="NCBI Taxonomy" id="96644"/>
    <lineage>
        <taxon>Eukaryota</taxon>
        <taxon>Metazoa</taxon>
        <taxon>Ecdysozoa</taxon>
        <taxon>Nematoda</taxon>
        <taxon>Chromadorea</taxon>
        <taxon>Rhabditida</taxon>
        <taxon>Rhabditina</taxon>
        <taxon>Rhabditomorpha</taxon>
        <taxon>Rhabditoidea</taxon>
        <taxon>Rhabditidae</taxon>
        <taxon>Mesorhabditinae</taxon>
        <taxon>Mesorhabditis</taxon>
    </lineage>
</organism>
<keyword evidence="6" id="KW-0804">Transcription</keyword>
<dbReference type="PANTHER" id="PTHR46011:SF16">
    <property type="entry name" value="NUCLEAR HORMONE RECEPTOR FAMILY MEMBER NHR-66"/>
    <property type="match status" value="1"/>
</dbReference>
<evidence type="ECO:0000256" key="1">
    <source>
        <dbReference type="ARBA" id="ARBA00022723"/>
    </source>
</evidence>
<dbReference type="PROSITE" id="PS51030">
    <property type="entry name" value="NUCLEAR_REC_DBD_2"/>
    <property type="match status" value="1"/>
</dbReference>
<evidence type="ECO:0000259" key="11">
    <source>
        <dbReference type="PROSITE" id="PS51843"/>
    </source>
</evidence>
<reference evidence="12" key="1">
    <citation type="submission" date="2023-06" db="EMBL/GenBank/DDBJ databases">
        <authorList>
            <person name="Delattre M."/>
        </authorList>
    </citation>
    <scope>NUCLEOTIDE SEQUENCE</scope>
    <source>
        <strain evidence="12">AF72</strain>
    </source>
</reference>
<dbReference type="InterPro" id="IPR000536">
    <property type="entry name" value="Nucl_hrmn_rcpt_lig-bd"/>
</dbReference>
<dbReference type="GO" id="GO:0008270">
    <property type="term" value="F:zinc ion binding"/>
    <property type="evidence" value="ECO:0007669"/>
    <property type="project" value="UniProtKB-KW"/>
</dbReference>
<evidence type="ECO:0000313" key="12">
    <source>
        <dbReference type="EMBL" id="CAJ0584219.1"/>
    </source>
</evidence>
<dbReference type="PANTHER" id="PTHR46011">
    <property type="entry name" value="NUCLEAR HORMONE RECEPTOR FAMILY MEMBER NHR-86-RELATED"/>
    <property type="match status" value="1"/>
</dbReference>
<dbReference type="InterPro" id="IPR001628">
    <property type="entry name" value="Znf_hrmn_rcpt"/>
</dbReference>
<evidence type="ECO:0000256" key="6">
    <source>
        <dbReference type="ARBA" id="ARBA00023163"/>
    </source>
</evidence>
<dbReference type="Pfam" id="PF00104">
    <property type="entry name" value="Hormone_recep"/>
    <property type="match status" value="1"/>
</dbReference>
<dbReference type="InterPro" id="IPR013088">
    <property type="entry name" value="Znf_NHR/GATA"/>
</dbReference>
<protein>
    <recommendedName>
        <fullName evidence="14">Nuclear receptor domain-containing protein</fullName>
    </recommendedName>
</protein>
<accession>A0AA36DAN4</accession>
<keyword evidence="2" id="KW-0863">Zinc-finger</keyword>
<dbReference type="InterPro" id="IPR035500">
    <property type="entry name" value="NHR-like_dom_sf"/>
</dbReference>
<dbReference type="SUPFAM" id="SSF57716">
    <property type="entry name" value="Glucocorticoid receptor-like (DNA-binding domain)"/>
    <property type="match status" value="1"/>
</dbReference>
<dbReference type="PRINTS" id="PR00047">
    <property type="entry name" value="STROIDFINGER"/>
</dbReference>
<keyword evidence="1" id="KW-0479">Metal-binding</keyword>
<feature type="compositionally biased region" description="Basic and acidic residues" evidence="9">
    <location>
        <begin position="141"/>
        <end position="152"/>
    </location>
</feature>
<evidence type="ECO:0000256" key="5">
    <source>
        <dbReference type="ARBA" id="ARBA00023125"/>
    </source>
</evidence>
<evidence type="ECO:0000256" key="9">
    <source>
        <dbReference type="SAM" id="MobiDB-lite"/>
    </source>
</evidence>
<evidence type="ECO:0008006" key="14">
    <source>
        <dbReference type="Google" id="ProtNLM"/>
    </source>
</evidence>
<dbReference type="Proteomes" id="UP001177023">
    <property type="component" value="Unassembled WGS sequence"/>
</dbReference>
<evidence type="ECO:0000256" key="2">
    <source>
        <dbReference type="ARBA" id="ARBA00022771"/>
    </source>
</evidence>
<dbReference type="Gene3D" id="1.10.565.10">
    <property type="entry name" value="Retinoid X Receptor"/>
    <property type="match status" value="1"/>
</dbReference>
<sequence length="363" mass="41033">MIFTPTLVENRTIAINESVSENPYLARIVLTQSTVNWPLPLTFGLGPDGQPTGTVAEQFAQSIQVEQLLQAAMGGNSPARTQQSPRCEICGQESSGMHFGGESCAACCAFFRRTVVLKKTYICLKSKECLPNHAVQMQRDPIGKRSNEAAERHARRQASDTEAGDDVQPDLDSSDSSPGCDIPGGLEQTCEPVLQHFLNRHQYLERQRQSFYAARSLDDLFAEDLNFVGYDSYNLTILKSYFRPSFQPLLDRLRIHMAELNVQYTEFVAVATIMLLDTAHASLEEETKLLCHQLRNQLIQELFDWHKGENQPDEPELRFSALINLITLVRDDVLKPTEQMSQFKSLRLHRPNKVDEEYFGLHG</sequence>
<feature type="non-terminal residue" evidence="12">
    <location>
        <position position="363"/>
    </location>
</feature>
<dbReference type="GO" id="GO:0043565">
    <property type="term" value="F:sequence-specific DNA binding"/>
    <property type="evidence" value="ECO:0007669"/>
    <property type="project" value="InterPro"/>
</dbReference>
<dbReference type="GO" id="GO:0003700">
    <property type="term" value="F:DNA-binding transcription factor activity"/>
    <property type="evidence" value="ECO:0007669"/>
    <property type="project" value="InterPro"/>
</dbReference>
<comment type="caution">
    <text evidence="12">The sequence shown here is derived from an EMBL/GenBank/DDBJ whole genome shotgun (WGS) entry which is preliminary data.</text>
</comment>
<dbReference type="SMART" id="SM00399">
    <property type="entry name" value="ZnF_C4"/>
    <property type="match status" value="1"/>
</dbReference>
<evidence type="ECO:0000256" key="4">
    <source>
        <dbReference type="ARBA" id="ARBA00023015"/>
    </source>
</evidence>
<keyword evidence="8" id="KW-0539">Nucleus</keyword>
<feature type="compositionally biased region" description="Acidic residues" evidence="9">
    <location>
        <begin position="162"/>
        <end position="173"/>
    </location>
</feature>
<proteinExistence type="predicted"/>
<name>A0AA36DAN4_9BILA</name>
<dbReference type="AlphaFoldDB" id="A0AA36DAN4"/>
<keyword evidence="3" id="KW-0862">Zinc</keyword>
<dbReference type="EMBL" id="CATQJA010002688">
    <property type="protein sequence ID" value="CAJ0584219.1"/>
    <property type="molecule type" value="Genomic_DNA"/>
</dbReference>
<evidence type="ECO:0000313" key="13">
    <source>
        <dbReference type="Proteomes" id="UP001177023"/>
    </source>
</evidence>
<feature type="domain" description="NR LBD" evidence="11">
    <location>
        <begin position="1"/>
        <end position="362"/>
    </location>
</feature>
<feature type="domain" description="Nuclear receptor" evidence="10">
    <location>
        <begin position="84"/>
        <end position="129"/>
    </location>
</feature>
<keyword evidence="5" id="KW-0238">DNA-binding</keyword>
<keyword evidence="13" id="KW-1185">Reference proteome</keyword>
<dbReference type="SUPFAM" id="SSF48508">
    <property type="entry name" value="Nuclear receptor ligand-binding domain"/>
    <property type="match status" value="1"/>
</dbReference>
<feature type="region of interest" description="Disordered" evidence="9">
    <location>
        <begin position="140"/>
        <end position="178"/>
    </location>
</feature>
<evidence type="ECO:0000256" key="7">
    <source>
        <dbReference type="ARBA" id="ARBA00023170"/>
    </source>
</evidence>
<evidence type="ECO:0000259" key="10">
    <source>
        <dbReference type="PROSITE" id="PS51030"/>
    </source>
</evidence>
<dbReference type="PROSITE" id="PS00031">
    <property type="entry name" value="NUCLEAR_REC_DBD_1"/>
    <property type="match status" value="1"/>
</dbReference>
<dbReference type="Pfam" id="PF00105">
    <property type="entry name" value="zf-C4"/>
    <property type="match status" value="1"/>
</dbReference>
<keyword evidence="4" id="KW-0805">Transcription regulation</keyword>
<gene>
    <name evidence="12" type="ORF">MSPICULIGERA_LOCUS22280</name>
</gene>
<dbReference type="Gene3D" id="3.30.50.10">
    <property type="entry name" value="Erythroid Transcription Factor GATA-1, subunit A"/>
    <property type="match status" value="1"/>
</dbReference>